<proteinExistence type="predicted"/>
<gene>
    <name evidence="1" type="ORF">CEUTPL_LOCUS9384</name>
</gene>
<dbReference type="SUPFAM" id="SSF81383">
    <property type="entry name" value="F-box domain"/>
    <property type="match status" value="1"/>
</dbReference>
<evidence type="ECO:0008006" key="3">
    <source>
        <dbReference type="Google" id="ProtNLM"/>
    </source>
</evidence>
<dbReference type="AlphaFoldDB" id="A0A9P0DI95"/>
<keyword evidence="2" id="KW-1185">Reference proteome</keyword>
<accession>A0A9P0DI95</accession>
<evidence type="ECO:0000313" key="2">
    <source>
        <dbReference type="Proteomes" id="UP001152799"/>
    </source>
</evidence>
<name>A0A9P0DI95_9CUCU</name>
<dbReference type="InterPro" id="IPR036047">
    <property type="entry name" value="F-box-like_dom_sf"/>
</dbReference>
<dbReference type="EMBL" id="OU892281">
    <property type="protein sequence ID" value="CAH1130779.1"/>
    <property type="molecule type" value="Genomic_DNA"/>
</dbReference>
<sequence length="340" mass="40184">MFNTRLYQDRWLVQNTLPYILPYLEVDDVLNLSQTCELWKSVLQEYYFARTFIPTCYDHKDSLIEYGPQVERLQLMDIKFQNILKVSEEASFTSNQNSKEFLANFENLNHFSFYTSSRLIFIERRNYIINEYFYWKSLLNTKLTYLDLAFHLPATFGREVLRYLKSLEVLKLHFYSGIDEYLFESIGDLKCLYKLELLKVEVNEDMSKFLPMFSNLDELTLLIRAPCDTNYTVLLKNVAELSSSLKKFCWVVAKVTMSDAFFGLNSQNFLGLNNLVDTFDKRILIESLRRHLPYTKITVEFDYEFPLGIRKHFKKCFSCCKEAETSFVSSYDMGCGITNK</sequence>
<organism evidence="1 2">
    <name type="scientific">Ceutorhynchus assimilis</name>
    <name type="common">cabbage seed weevil</name>
    <dbReference type="NCBI Taxonomy" id="467358"/>
    <lineage>
        <taxon>Eukaryota</taxon>
        <taxon>Metazoa</taxon>
        <taxon>Ecdysozoa</taxon>
        <taxon>Arthropoda</taxon>
        <taxon>Hexapoda</taxon>
        <taxon>Insecta</taxon>
        <taxon>Pterygota</taxon>
        <taxon>Neoptera</taxon>
        <taxon>Endopterygota</taxon>
        <taxon>Coleoptera</taxon>
        <taxon>Polyphaga</taxon>
        <taxon>Cucujiformia</taxon>
        <taxon>Curculionidae</taxon>
        <taxon>Ceutorhynchinae</taxon>
        <taxon>Ceutorhynchus</taxon>
    </lineage>
</organism>
<dbReference type="Proteomes" id="UP001152799">
    <property type="component" value="Chromosome 5"/>
</dbReference>
<dbReference type="SUPFAM" id="SSF52047">
    <property type="entry name" value="RNI-like"/>
    <property type="match status" value="1"/>
</dbReference>
<evidence type="ECO:0000313" key="1">
    <source>
        <dbReference type="EMBL" id="CAH1130779.1"/>
    </source>
</evidence>
<reference evidence="1" key="1">
    <citation type="submission" date="2022-01" db="EMBL/GenBank/DDBJ databases">
        <authorList>
            <person name="King R."/>
        </authorList>
    </citation>
    <scope>NUCLEOTIDE SEQUENCE</scope>
</reference>
<protein>
    <recommendedName>
        <fullName evidence="3">F-box domain-containing protein</fullName>
    </recommendedName>
</protein>